<dbReference type="FunFam" id="3.30.565.10:FF:000006">
    <property type="entry name" value="Sensor histidine kinase WalK"/>
    <property type="match status" value="1"/>
</dbReference>
<dbReference type="Gene3D" id="3.30.450.40">
    <property type="match status" value="1"/>
</dbReference>
<evidence type="ECO:0000256" key="3">
    <source>
        <dbReference type="ARBA" id="ARBA00004236"/>
    </source>
</evidence>
<dbReference type="SMART" id="SM00065">
    <property type="entry name" value="GAF"/>
    <property type="match status" value="1"/>
</dbReference>
<dbReference type="PANTHER" id="PTHR43711:SF1">
    <property type="entry name" value="HISTIDINE KINASE 1"/>
    <property type="match status" value="1"/>
</dbReference>
<feature type="transmembrane region" description="Helical" evidence="10">
    <location>
        <begin position="54"/>
        <end position="73"/>
    </location>
</feature>
<name>A0A2N3G6X0_9ACTN</name>
<proteinExistence type="predicted"/>
<evidence type="ECO:0000256" key="7">
    <source>
        <dbReference type="ARBA" id="ARBA00022777"/>
    </source>
</evidence>
<dbReference type="GO" id="GO:0005886">
    <property type="term" value="C:plasma membrane"/>
    <property type="evidence" value="ECO:0007669"/>
    <property type="project" value="UniProtKB-SubCell"/>
</dbReference>
<dbReference type="PANTHER" id="PTHR43711">
    <property type="entry name" value="TWO-COMPONENT HISTIDINE KINASE"/>
    <property type="match status" value="1"/>
</dbReference>
<dbReference type="SMART" id="SM00091">
    <property type="entry name" value="PAS"/>
    <property type="match status" value="2"/>
</dbReference>
<dbReference type="InterPro" id="IPR035965">
    <property type="entry name" value="PAS-like_dom_sf"/>
</dbReference>
<dbReference type="SUPFAM" id="SSF55781">
    <property type="entry name" value="GAF domain-like"/>
    <property type="match status" value="1"/>
</dbReference>
<dbReference type="SUPFAM" id="SSF55874">
    <property type="entry name" value="ATPase domain of HSP90 chaperone/DNA topoisomerase II/histidine kinase"/>
    <property type="match status" value="1"/>
</dbReference>
<evidence type="ECO:0000259" key="12">
    <source>
        <dbReference type="PROSITE" id="PS50112"/>
    </source>
</evidence>
<dbReference type="SMART" id="SM00387">
    <property type="entry name" value="HATPase_c"/>
    <property type="match status" value="1"/>
</dbReference>
<dbReference type="Gene3D" id="3.30.450.20">
    <property type="entry name" value="PAS domain"/>
    <property type="match status" value="2"/>
</dbReference>
<dbReference type="InterPro" id="IPR005467">
    <property type="entry name" value="His_kinase_dom"/>
</dbReference>
<dbReference type="Pfam" id="PF00989">
    <property type="entry name" value="PAS"/>
    <property type="match status" value="1"/>
</dbReference>
<dbReference type="EC" id="2.7.13.3" evidence="4"/>
<comment type="subcellular location">
    <subcellularLocation>
        <location evidence="3">Cell membrane</location>
    </subcellularLocation>
</comment>
<dbReference type="GO" id="GO:0005509">
    <property type="term" value="F:calcium ion binding"/>
    <property type="evidence" value="ECO:0007669"/>
    <property type="project" value="UniProtKB-ARBA"/>
</dbReference>
<keyword evidence="6" id="KW-0808">Transferase</keyword>
<dbReference type="EMBL" id="PHEX01000015">
    <property type="protein sequence ID" value="PKQ28451.1"/>
    <property type="molecule type" value="Genomic_DNA"/>
</dbReference>
<comment type="catalytic activity">
    <reaction evidence="1">
        <text>ATP + protein L-histidine = ADP + protein N-phospho-L-histidine.</text>
        <dbReference type="EC" id="2.7.13.3"/>
    </reaction>
</comment>
<protein>
    <recommendedName>
        <fullName evidence="4">histidine kinase</fullName>
        <ecNumber evidence="4">2.7.13.3</ecNumber>
    </recommendedName>
</protein>
<dbReference type="InterPro" id="IPR004358">
    <property type="entry name" value="Sig_transdc_His_kin-like_C"/>
</dbReference>
<evidence type="ECO:0000256" key="8">
    <source>
        <dbReference type="ARBA" id="ARBA00023012"/>
    </source>
</evidence>
<dbReference type="FunFam" id="1.10.287.130:FF:000001">
    <property type="entry name" value="Two-component sensor histidine kinase"/>
    <property type="match status" value="1"/>
</dbReference>
<evidence type="ECO:0000256" key="1">
    <source>
        <dbReference type="ARBA" id="ARBA00000085"/>
    </source>
</evidence>
<dbReference type="Pfam" id="PF13185">
    <property type="entry name" value="GAF_2"/>
    <property type="match status" value="1"/>
</dbReference>
<dbReference type="InterPro" id="IPR029016">
    <property type="entry name" value="GAF-like_dom_sf"/>
</dbReference>
<evidence type="ECO:0000256" key="10">
    <source>
        <dbReference type="SAM" id="Phobius"/>
    </source>
</evidence>
<dbReference type="AlphaFoldDB" id="A0A2N3G6X0"/>
<dbReference type="Gene3D" id="1.10.287.130">
    <property type="match status" value="1"/>
</dbReference>
<keyword evidence="10" id="KW-0812">Transmembrane</keyword>
<dbReference type="InterPro" id="IPR013767">
    <property type="entry name" value="PAS_fold"/>
</dbReference>
<feature type="domain" description="PAS" evidence="12">
    <location>
        <begin position="483"/>
        <end position="518"/>
    </location>
</feature>
<dbReference type="InterPro" id="IPR050736">
    <property type="entry name" value="Sensor_HK_Regulatory"/>
</dbReference>
<feature type="transmembrane region" description="Helical" evidence="10">
    <location>
        <begin position="156"/>
        <end position="178"/>
    </location>
</feature>
<dbReference type="GO" id="GO:0006355">
    <property type="term" value="P:regulation of DNA-templated transcription"/>
    <property type="evidence" value="ECO:0007669"/>
    <property type="project" value="InterPro"/>
</dbReference>
<dbReference type="InterPro" id="IPR003018">
    <property type="entry name" value="GAF"/>
</dbReference>
<dbReference type="Pfam" id="PF00512">
    <property type="entry name" value="HisKA"/>
    <property type="match status" value="1"/>
</dbReference>
<feature type="transmembrane region" description="Helical" evidence="10">
    <location>
        <begin position="135"/>
        <end position="150"/>
    </location>
</feature>
<evidence type="ECO:0000256" key="9">
    <source>
        <dbReference type="ARBA" id="ARBA00023136"/>
    </source>
</evidence>
<evidence type="ECO:0000256" key="6">
    <source>
        <dbReference type="ARBA" id="ARBA00022679"/>
    </source>
</evidence>
<accession>A0A2N3G6X0</accession>
<dbReference type="SUPFAM" id="SSF55785">
    <property type="entry name" value="PYP-like sensor domain (PAS domain)"/>
    <property type="match status" value="2"/>
</dbReference>
<dbReference type="SUPFAM" id="SSF47384">
    <property type="entry name" value="Homodimeric domain of signal transducing histidine kinase"/>
    <property type="match status" value="1"/>
</dbReference>
<keyword evidence="9 10" id="KW-0472">Membrane</keyword>
<evidence type="ECO:0000259" key="11">
    <source>
        <dbReference type="PROSITE" id="PS50109"/>
    </source>
</evidence>
<evidence type="ECO:0000313" key="13">
    <source>
        <dbReference type="EMBL" id="PKQ28451.1"/>
    </source>
</evidence>
<reference evidence="13 14" key="1">
    <citation type="journal article" date="2017" name="ISME J.">
        <title>Potential for microbial H2 and metal transformations associated with novel bacteria and archaea in deep terrestrial subsurface sediments.</title>
        <authorList>
            <person name="Hernsdorf A.W."/>
            <person name="Amano Y."/>
            <person name="Miyakawa K."/>
            <person name="Ise K."/>
            <person name="Suzuki Y."/>
            <person name="Anantharaman K."/>
            <person name="Probst A."/>
            <person name="Burstein D."/>
            <person name="Thomas B.C."/>
            <person name="Banfield J.F."/>
        </authorList>
    </citation>
    <scope>NUCLEOTIDE SEQUENCE [LARGE SCALE GENOMIC DNA]</scope>
    <source>
        <strain evidence="13">HGW-Actinobacteria-3</strain>
    </source>
</reference>
<feature type="domain" description="Histidine kinase" evidence="11">
    <location>
        <begin position="607"/>
        <end position="824"/>
    </location>
</feature>
<evidence type="ECO:0000313" key="14">
    <source>
        <dbReference type="Proteomes" id="UP000233654"/>
    </source>
</evidence>
<comment type="caution">
    <text evidence="13">The sequence shown here is derived from an EMBL/GenBank/DDBJ whole genome shotgun (WGS) entry which is preliminary data.</text>
</comment>
<dbReference type="PROSITE" id="PS50109">
    <property type="entry name" value="HIS_KIN"/>
    <property type="match status" value="1"/>
</dbReference>
<keyword evidence="7" id="KW-0418">Kinase</keyword>
<dbReference type="PROSITE" id="PS50112">
    <property type="entry name" value="PAS"/>
    <property type="match status" value="1"/>
</dbReference>
<evidence type="ECO:0000256" key="4">
    <source>
        <dbReference type="ARBA" id="ARBA00012438"/>
    </source>
</evidence>
<dbReference type="Pfam" id="PF02518">
    <property type="entry name" value="HATPase_c"/>
    <property type="match status" value="1"/>
</dbReference>
<dbReference type="PRINTS" id="PR00344">
    <property type="entry name" value="BCTRLSENSOR"/>
</dbReference>
<dbReference type="Pfam" id="PF13188">
    <property type="entry name" value="PAS_8"/>
    <property type="match status" value="1"/>
</dbReference>
<dbReference type="CDD" id="cd00130">
    <property type="entry name" value="PAS"/>
    <property type="match status" value="2"/>
</dbReference>
<dbReference type="Proteomes" id="UP000233654">
    <property type="component" value="Unassembled WGS sequence"/>
</dbReference>
<comment type="cofactor">
    <cofactor evidence="2">
        <name>a divalent metal cation</name>
        <dbReference type="ChEBI" id="CHEBI:60240"/>
    </cofactor>
</comment>
<sequence length="838" mass="90647">MSRNPTPQRMTEKKACNSVNNDTLNFQDARNLQWLFLAVASVAPALGKPFTRPLPYGLVLGVGAALNAASYLAPLKRLDTRRIELINIAQLTVSIAVVALAVGFSGGVTSPLYAFLLVTLMIPAFTASFYQTTAFSAYAILSFLLASALLDNSSMTVALISVEIVTLAIFPVAINILLSTYRRKFRHKEIFSTLYRISRSLGESLDIKQVLHRLLSEMDAVFGTNISSIRLLDPASNSLIVKISGAAAEEVSRGQIAIRMGEGFIGWVAKNGEPFITTDISKDSRFATFPDARKKVASAIAAPIQISNRTIGVISCASSTKRKFNADDLKLLVSVANLAAEAIERADLYQQLLSRGEAITESMADGLVIVNRECNVVLTNRAAREMLDARPGPVEPLDLLLKGKIVQWRQLCHDIRDRIIDCADEFSASFSTNLNITAGATDGRALNAHVSPITSQWGKVIGAIVLLEDISDIMRMASELALEKAKLETVLESVVVGVLAVDNNGEVLMANTTLFDMLDVARPRQWFRQSLEDAVGEHALVHLIREAIGGSEPLLKETIVLSSGRHIEVSCAPIKTLASQSGGVVAVLHDVTALRRVEQAKSDFVSMVSHELRTPLTSIKAYANTLQRKDTRFDNETRSSFIDIIAGEADQMAKLINDILDLSRIEAGRLDLKPTSVDFPKLVSKVITRIEPQTAGRDIVLDLPEGMGPVLAEPAKLEQVLLNLVINAMKYSPEGSNVTISAKRLEKTLMVSVSDRGAGIPEEQLPFIFDKYDRAGLSSTSDISGAGLGLYVTKSIVEAHGGRIWAESKKGEGTTVIFTMPLAPSGGRLPNASDLTGG</sequence>
<evidence type="ECO:0000256" key="2">
    <source>
        <dbReference type="ARBA" id="ARBA00001968"/>
    </source>
</evidence>
<keyword evidence="10" id="KW-1133">Transmembrane helix</keyword>
<dbReference type="InterPro" id="IPR000014">
    <property type="entry name" value="PAS"/>
</dbReference>
<gene>
    <name evidence="13" type="ORF">CVT63_02590</name>
</gene>
<dbReference type="CDD" id="cd00075">
    <property type="entry name" value="HATPase"/>
    <property type="match status" value="1"/>
</dbReference>
<dbReference type="InterPro" id="IPR036890">
    <property type="entry name" value="HATPase_C_sf"/>
</dbReference>
<organism evidence="13 14">
    <name type="scientific">Candidatus Anoxymicrobium japonicum</name>
    <dbReference type="NCBI Taxonomy" id="2013648"/>
    <lineage>
        <taxon>Bacteria</taxon>
        <taxon>Bacillati</taxon>
        <taxon>Actinomycetota</taxon>
        <taxon>Candidatus Geothermincolia</taxon>
        <taxon>Candidatus Geothermincolales</taxon>
        <taxon>Candidatus Anoxymicrobiaceae</taxon>
        <taxon>Candidatus Anoxymicrobium</taxon>
    </lineage>
</organism>
<dbReference type="InterPro" id="IPR003661">
    <property type="entry name" value="HisK_dim/P_dom"/>
</dbReference>
<keyword evidence="8" id="KW-0902">Two-component regulatory system</keyword>
<dbReference type="InterPro" id="IPR036097">
    <property type="entry name" value="HisK_dim/P_sf"/>
</dbReference>
<dbReference type="CDD" id="cd00082">
    <property type="entry name" value="HisKA"/>
    <property type="match status" value="1"/>
</dbReference>
<keyword evidence="5" id="KW-0597">Phosphoprotein</keyword>
<dbReference type="SMART" id="SM00388">
    <property type="entry name" value="HisKA"/>
    <property type="match status" value="1"/>
</dbReference>
<evidence type="ECO:0000256" key="5">
    <source>
        <dbReference type="ARBA" id="ARBA00022553"/>
    </source>
</evidence>
<dbReference type="Gene3D" id="3.30.565.10">
    <property type="entry name" value="Histidine kinase-like ATPase, C-terminal domain"/>
    <property type="match status" value="1"/>
</dbReference>
<dbReference type="GO" id="GO:0000155">
    <property type="term" value="F:phosphorelay sensor kinase activity"/>
    <property type="evidence" value="ECO:0007669"/>
    <property type="project" value="InterPro"/>
</dbReference>
<dbReference type="InterPro" id="IPR003594">
    <property type="entry name" value="HATPase_dom"/>
</dbReference>